<dbReference type="GO" id="GO:0005634">
    <property type="term" value="C:nucleus"/>
    <property type="evidence" value="ECO:0007669"/>
    <property type="project" value="UniProtKB-SubCell"/>
</dbReference>
<evidence type="ECO:0000256" key="4">
    <source>
        <dbReference type="ARBA" id="ARBA00023163"/>
    </source>
</evidence>
<feature type="domain" description="BHLH" evidence="7">
    <location>
        <begin position="175"/>
        <end position="225"/>
    </location>
</feature>
<dbReference type="PANTHER" id="PTHR12565:SF431">
    <property type="entry name" value="TRANSCRIPTION FACTOR BHLH137"/>
    <property type="match status" value="1"/>
</dbReference>
<name>A0A8B9AUL4_PHODC</name>
<evidence type="ECO:0000259" key="7">
    <source>
        <dbReference type="PROSITE" id="PS50888"/>
    </source>
</evidence>
<dbReference type="InterPro" id="IPR011598">
    <property type="entry name" value="bHLH_dom"/>
</dbReference>
<dbReference type="SUPFAM" id="SSF47459">
    <property type="entry name" value="HLH, helix-loop-helix DNA-binding domain"/>
    <property type="match status" value="1"/>
</dbReference>
<evidence type="ECO:0000256" key="3">
    <source>
        <dbReference type="ARBA" id="ARBA00023015"/>
    </source>
</evidence>
<dbReference type="SMART" id="SM00353">
    <property type="entry name" value="HLH"/>
    <property type="match status" value="1"/>
</dbReference>
<dbReference type="GeneID" id="103695557"/>
<keyword evidence="8" id="KW-1185">Reference proteome</keyword>
<dbReference type="RefSeq" id="XP_038987059.1">
    <property type="nucleotide sequence ID" value="XM_039131131.1"/>
</dbReference>
<dbReference type="Pfam" id="PF00010">
    <property type="entry name" value="HLH"/>
    <property type="match status" value="1"/>
</dbReference>
<dbReference type="AlphaFoldDB" id="A0A8B9AUL4"/>
<organism evidence="8 9">
    <name type="scientific">Phoenix dactylifera</name>
    <name type="common">Date palm</name>
    <dbReference type="NCBI Taxonomy" id="42345"/>
    <lineage>
        <taxon>Eukaryota</taxon>
        <taxon>Viridiplantae</taxon>
        <taxon>Streptophyta</taxon>
        <taxon>Embryophyta</taxon>
        <taxon>Tracheophyta</taxon>
        <taxon>Spermatophyta</taxon>
        <taxon>Magnoliopsida</taxon>
        <taxon>Liliopsida</taxon>
        <taxon>Arecaceae</taxon>
        <taxon>Coryphoideae</taxon>
        <taxon>Phoeniceae</taxon>
        <taxon>Phoenix</taxon>
    </lineage>
</organism>
<reference evidence="9" key="2">
    <citation type="submission" date="2025-08" db="UniProtKB">
        <authorList>
            <consortium name="RefSeq"/>
        </authorList>
    </citation>
    <scope>IDENTIFICATION</scope>
    <source>
        <tissue evidence="9">Young leaves</tissue>
    </source>
</reference>
<evidence type="ECO:0000313" key="9">
    <source>
        <dbReference type="RefSeq" id="XP_038987059.1"/>
    </source>
</evidence>
<evidence type="ECO:0000256" key="2">
    <source>
        <dbReference type="ARBA" id="ARBA00005510"/>
    </source>
</evidence>
<evidence type="ECO:0000256" key="1">
    <source>
        <dbReference type="ARBA" id="ARBA00004123"/>
    </source>
</evidence>
<gene>
    <name evidence="9" type="primary">LOC103695557</name>
</gene>
<protein>
    <submittedName>
        <fullName evidence="9">Transcription factor bHLH137-like</fullName>
    </submittedName>
</protein>
<comment type="subcellular location">
    <subcellularLocation>
        <location evidence="1">Nucleus</location>
    </subcellularLocation>
</comment>
<dbReference type="Gene3D" id="4.10.280.10">
    <property type="entry name" value="Helix-loop-helix DNA-binding domain"/>
    <property type="match status" value="1"/>
</dbReference>
<reference evidence="8" key="1">
    <citation type="journal article" date="2019" name="Nat. Commun.">
        <title>Genome-wide association mapping of date palm fruit traits.</title>
        <authorList>
            <person name="Hazzouri K.M."/>
            <person name="Gros-Balthazard M."/>
            <person name="Flowers J.M."/>
            <person name="Copetti D."/>
            <person name="Lemansour A."/>
            <person name="Lebrun M."/>
            <person name="Masmoudi K."/>
            <person name="Ferrand S."/>
            <person name="Dhar M.I."/>
            <person name="Fresquez Z.A."/>
            <person name="Rosas U."/>
            <person name="Zhang J."/>
            <person name="Talag J."/>
            <person name="Lee S."/>
            <person name="Kudrna D."/>
            <person name="Powell R.F."/>
            <person name="Leitch I.J."/>
            <person name="Krueger R.R."/>
            <person name="Wing R.A."/>
            <person name="Amiri K.M.A."/>
            <person name="Purugganan M.D."/>
        </authorList>
    </citation>
    <scope>NUCLEOTIDE SEQUENCE [LARGE SCALE GENOMIC DNA]</scope>
    <source>
        <strain evidence="8">cv. Khalas</strain>
    </source>
</reference>
<dbReference type="GO" id="GO:0003700">
    <property type="term" value="F:DNA-binding transcription factor activity"/>
    <property type="evidence" value="ECO:0007669"/>
    <property type="project" value="TreeGrafter"/>
</dbReference>
<dbReference type="GO" id="GO:0046983">
    <property type="term" value="F:protein dimerization activity"/>
    <property type="evidence" value="ECO:0007669"/>
    <property type="project" value="InterPro"/>
</dbReference>
<feature type="compositionally biased region" description="Polar residues" evidence="6">
    <location>
        <begin position="114"/>
        <end position="123"/>
    </location>
</feature>
<dbReference type="FunFam" id="4.10.280.10:FF:000002">
    <property type="entry name" value="Basic helix-loop-helix transcription factor"/>
    <property type="match status" value="1"/>
</dbReference>
<dbReference type="Proteomes" id="UP000228380">
    <property type="component" value="Chromosome 10"/>
</dbReference>
<evidence type="ECO:0000313" key="8">
    <source>
        <dbReference type="Proteomes" id="UP000228380"/>
    </source>
</evidence>
<dbReference type="OrthoDB" id="1928604at2759"/>
<dbReference type="InterPro" id="IPR024097">
    <property type="entry name" value="bHLH_ZIP_TF"/>
</dbReference>
<feature type="region of interest" description="Disordered" evidence="6">
    <location>
        <begin position="87"/>
        <end position="183"/>
    </location>
</feature>
<dbReference type="CDD" id="cd18919">
    <property type="entry name" value="bHLH_AtBPE_like"/>
    <property type="match status" value="1"/>
</dbReference>
<dbReference type="InterPro" id="IPR036638">
    <property type="entry name" value="HLH_DNA-bd_sf"/>
</dbReference>
<keyword evidence="4" id="KW-0804">Transcription</keyword>
<comment type="similarity">
    <text evidence="2">Belongs to the bHLH protein family.</text>
</comment>
<proteinExistence type="inferred from homology"/>
<sequence length="333" mass="37066">MEAFSYYPFLLDSPILASIPFETHLSTRQVGETSNNSSSCFPYYYSPEAILEVSSGDTSAYESSISLATATKAPLVECQIPLSSAVIKPHDEKVPKQQGSMEKKRKNGDEARSSYCQSSLRTASTKESKSRKQRKPIGELKGKRGKKPKCDDWKAAKAGEEPPEGYIHVRSKRGQATDSHSLAERVRREKISERMKMLQGLVPGCDKVTGKALVLDEIVNYVQSLQNQIEFLSMKLASVNPMLYDFGVDLDNSVNPKKMKSIQQQVPLVNQTTHIHPPAFENARNIYQMMDPSVPLLLHCQGSTAFPQDGGSSMIQVGEQRQQFINQAEFNSI</sequence>
<keyword evidence="5" id="KW-0539">Nucleus</keyword>
<dbReference type="KEGG" id="pda:103695557"/>
<evidence type="ECO:0000256" key="6">
    <source>
        <dbReference type="SAM" id="MobiDB-lite"/>
    </source>
</evidence>
<evidence type="ECO:0000256" key="5">
    <source>
        <dbReference type="ARBA" id="ARBA00023242"/>
    </source>
</evidence>
<keyword evidence="3" id="KW-0805">Transcription regulation</keyword>
<dbReference type="PROSITE" id="PS50888">
    <property type="entry name" value="BHLH"/>
    <property type="match status" value="1"/>
</dbReference>
<accession>A0A8B9AUL4</accession>
<dbReference type="PANTHER" id="PTHR12565">
    <property type="entry name" value="STEROL REGULATORY ELEMENT-BINDING PROTEIN"/>
    <property type="match status" value="1"/>
</dbReference>
<feature type="compositionally biased region" description="Basic and acidic residues" evidence="6">
    <location>
        <begin position="124"/>
        <end position="160"/>
    </location>
</feature>